<dbReference type="PANTHER" id="PTHR35812">
    <property type="entry name" value="LIPOPROTEIN"/>
    <property type="match status" value="1"/>
</dbReference>
<protein>
    <submittedName>
        <fullName evidence="3">DUF1566 domain-containing protein</fullName>
    </submittedName>
</protein>
<feature type="signal peptide" evidence="1">
    <location>
        <begin position="1"/>
        <end position="23"/>
    </location>
</feature>
<comment type="caution">
    <text evidence="3">The sequence shown here is derived from an EMBL/GenBank/DDBJ whole genome shotgun (WGS) entry which is preliminary data.</text>
</comment>
<dbReference type="Pfam" id="PF07603">
    <property type="entry name" value="Lcl_C"/>
    <property type="match status" value="1"/>
</dbReference>
<gene>
    <name evidence="3" type="ORF">HYY20_02790</name>
</gene>
<evidence type="ECO:0000256" key="1">
    <source>
        <dbReference type="SAM" id="SignalP"/>
    </source>
</evidence>
<evidence type="ECO:0000259" key="2">
    <source>
        <dbReference type="Pfam" id="PF07603"/>
    </source>
</evidence>
<evidence type="ECO:0000313" key="3">
    <source>
        <dbReference type="EMBL" id="MBI2875790.1"/>
    </source>
</evidence>
<dbReference type="EMBL" id="JACPRF010000084">
    <property type="protein sequence ID" value="MBI2875790.1"/>
    <property type="molecule type" value="Genomic_DNA"/>
</dbReference>
<evidence type="ECO:0000313" key="4">
    <source>
        <dbReference type="Proteomes" id="UP000769766"/>
    </source>
</evidence>
<dbReference type="AlphaFoldDB" id="A0A932FUN2"/>
<organism evidence="3 4">
    <name type="scientific">Tectimicrobiota bacterium</name>
    <dbReference type="NCBI Taxonomy" id="2528274"/>
    <lineage>
        <taxon>Bacteria</taxon>
        <taxon>Pseudomonadati</taxon>
        <taxon>Nitrospinota/Tectimicrobiota group</taxon>
        <taxon>Candidatus Tectimicrobiota</taxon>
    </lineage>
</organism>
<feature type="chain" id="PRO_5037940755" evidence="1">
    <location>
        <begin position="24"/>
        <end position="170"/>
    </location>
</feature>
<sequence>MKKLWSSLVVIAAFAMFASLVTAGPFPTWDNQINRPGRFVVLSDFNNQAVLDKETGLVWEQSPSTVPRAWHVAFDCYISTIGGRKGWRVPTVEELASLIDPTQANPALPAGHPFSNVQVSDGYWSATTVAGNTSDAWDVSFIGNGLVGSAGKNASLLVWCVRGGHGYDGQ</sequence>
<feature type="domain" description="Lcl C-terminal" evidence="2">
    <location>
        <begin position="49"/>
        <end position="162"/>
    </location>
</feature>
<keyword evidence="1" id="KW-0732">Signal</keyword>
<dbReference type="PANTHER" id="PTHR35812:SF1">
    <property type="entry name" value="LIPOPROTEIN"/>
    <property type="match status" value="1"/>
</dbReference>
<name>A0A932FUN2_UNCTE</name>
<dbReference type="Proteomes" id="UP000769766">
    <property type="component" value="Unassembled WGS sequence"/>
</dbReference>
<proteinExistence type="predicted"/>
<reference evidence="3" key="1">
    <citation type="submission" date="2020-07" db="EMBL/GenBank/DDBJ databases">
        <title>Huge and variable diversity of episymbiotic CPR bacteria and DPANN archaea in groundwater ecosystems.</title>
        <authorList>
            <person name="He C.Y."/>
            <person name="Keren R."/>
            <person name="Whittaker M."/>
            <person name="Farag I.F."/>
            <person name="Doudna J."/>
            <person name="Cate J.H.D."/>
            <person name="Banfield J.F."/>
        </authorList>
    </citation>
    <scope>NUCLEOTIDE SEQUENCE</scope>
    <source>
        <strain evidence="3">NC_groundwater_672_Ag_B-0.1um_62_36</strain>
    </source>
</reference>
<accession>A0A932FUN2</accession>
<dbReference type="InterPro" id="IPR011460">
    <property type="entry name" value="Lcl_C"/>
</dbReference>